<evidence type="ECO:0000313" key="5">
    <source>
        <dbReference type="EMBL" id="KUK89547.1"/>
    </source>
</evidence>
<dbReference type="EMBL" id="LGGW01000083">
    <property type="protein sequence ID" value="KUK89547.1"/>
    <property type="molecule type" value="Genomic_DNA"/>
</dbReference>
<comment type="similarity">
    <text evidence="2">Belongs to the bacterial solute-binding protein 1 family.</text>
</comment>
<feature type="non-terminal residue" evidence="5">
    <location>
        <position position="1"/>
    </location>
</feature>
<dbReference type="InterPro" id="IPR050490">
    <property type="entry name" value="Bact_solute-bd_prot1"/>
</dbReference>
<organism evidence="5 6">
    <name type="scientific">Mesotoga infera</name>
    <dbReference type="NCBI Taxonomy" id="1236046"/>
    <lineage>
        <taxon>Bacteria</taxon>
        <taxon>Thermotogati</taxon>
        <taxon>Thermotogota</taxon>
        <taxon>Thermotogae</taxon>
        <taxon>Kosmotogales</taxon>
        <taxon>Kosmotogaceae</taxon>
        <taxon>Mesotoga</taxon>
    </lineage>
</organism>
<dbReference type="PANTHER" id="PTHR43649:SF31">
    <property type="entry name" value="SN-GLYCEROL-3-PHOSPHATE-BINDING PERIPLASMIC PROTEIN UGPB"/>
    <property type="match status" value="1"/>
</dbReference>
<dbReference type="AlphaFoldDB" id="A0A117M833"/>
<evidence type="ECO:0000256" key="3">
    <source>
        <dbReference type="ARBA" id="ARBA00022448"/>
    </source>
</evidence>
<evidence type="ECO:0000256" key="1">
    <source>
        <dbReference type="ARBA" id="ARBA00004196"/>
    </source>
</evidence>
<evidence type="ECO:0000256" key="4">
    <source>
        <dbReference type="ARBA" id="ARBA00022729"/>
    </source>
</evidence>
<dbReference type="InterPro" id="IPR006059">
    <property type="entry name" value="SBP"/>
</dbReference>
<protein>
    <submittedName>
        <fullName evidence="5">ABC-type sugar transport system, periplasmic component</fullName>
    </submittedName>
</protein>
<dbReference type="GO" id="GO:0030313">
    <property type="term" value="C:cell envelope"/>
    <property type="evidence" value="ECO:0007669"/>
    <property type="project" value="UniProtKB-SubCell"/>
</dbReference>
<comment type="caution">
    <text evidence="5">The sequence shown here is derived from an EMBL/GenBank/DDBJ whole genome shotgun (WGS) entry which is preliminary data.</text>
</comment>
<evidence type="ECO:0000256" key="2">
    <source>
        <dbReference type="ARBA" id="ARBA00008520"/>
    </source>
</evidence>
<dbReference type="Proteomes" id="UP000055014">
    <property type="component" value="Unassembled WGS sequence"/>
</dbReference>
<keyword evidence="4" id="KW-0732">Signal</keyword>
<dbReference type="SUPFAM" id="SSF53850">
    <property type="entry name" value="Periplasmic binding protein-like II"/>
    <property type="match status" value="1"/>
</dbReference>
<keyword evidence="5" id="KW-0762">Sugar transport</keyword>
<reference evidence="6" key="1">
    <citation type="journal article" date="2015" name="MBio">
        <title>Genome-Resolved Metagenomic Analysis Reveals Roles for Candidate Phyla and Other Microbial Community Members in Biogeochemical Transformations in Oil Reservoirs.</title>
        <authorList>
            <person name="Hu P."/>
            <person name="Tom L."/>
            <person name="Singh A."/>
            <person name="Thomas B.C."/>
            <person name="Baker B.J."/>
            <person name="Piceno Y.M."/>
            <person name="Andersen G.L."/>
            <person name="Banfield J.F."/>
        </authorList>
    </citation>
    <scope>NUCLEOTIDE SEQUENCE [LARGE SCALE GENOMIC DNA]</scope>
</reference>
<gene>
    <name evidence="5" type="ORF">XE02_0978</name>
</gene>
<name>A0A117M833_9BACT</name>
<sequence>TNWCIYLNKRVFWDAGLDPDKDYPKTWEEMVEVSEKIVIRDGEIITRRGFDFRYPYYLVAMVPMVEQLGGKLISDDGKEAIINDNAWLKFLTFMQEWGPNGKNLGSPTYTNARSLFNKDNNDIAMCTSGLYQQGRIRNDNPEFYESGDWSVIPFPVFEDAVQDVASAYYGHYFVVNQQKPKENQAMTWKFISYMLSHPEEYLVKVGLIQPKVSLMESKEFKEMPYSEVFRKDMERGHIVYYGENSAIIQQHIREAVESVMLAGRTPEAALQILKMKVQEVLEEE</sequence>
<proteinExistence type="inferred from homology"/>
<comment type="subcellular location">
    <subcellularLocation>
        <location evidence="1">Cell envelope</location>
    </subcellularLocation>
</comment>
<dbReference type="PATRIC" id="fig|1236046.5.peg.717"/>
<keyword evidence="3" id="KW-0813">Transport</keyword>
<dbReference type="Pfam" id="PF01547">
    <property type="entry name" value="SBP_bac_1"/>
    <property type="match status" value="1"/>
</dbReference>
<evidence type="ECO:0000313" key="6">
    <source>
        <dbReference type="Proteomes" id="UP000055014"/>
    </source>
</evidence>
<dbReference type="Gene3D" id="3.40.190.10">
    <property type="entry name" value="Periplasmic binding protein-like II"/>
    <property type="match status" value="1"/>
</dbReference>
<dbReference type="PANTHER" id="PTHR43649">
    <property type="entry name" value="ARABINOSE-BINDING PROTEIN-RELATED"/>
    <property type="match status" value="1"/>
</dbReference>
<accession>A0A117M833</accession>